<dbReference type="AlphaFoldDB" id="W4LUQ1"/>
<reference evidence="1 2" key="1">
    <citation type="journal article" date="2014" name="Nature">
        <title>An environmental bacterial taxon with a large and distinct metabolic repertoire.</title>
        <authorList>
            <person name="Wilson M.C."/>
            <person name="Mori T."/>
            <person name="Ruckert C."/>
            <person name="Uria A.R."/>
            <person name="Helf M.J."/>
            <person name="Takada K."/>
            <person name="Gernert C."/>
            <person name="Steffens U.A."/>
            <person name="Heycke N."/>
            <person name="Schmitt S."/>
            <person name="Rinke C."/>
            <person name="Helfrich E.J."/>
            <person name="Brachmann A.O."/>
            <person name="Gurgui C."/>
            <person name="Wakimoto T."/>
            <person name="Kracht M."/>
            <person name="Crusemann M."/>
            <person name="Hentschel U."/>
            <person name="Abe I."/>
            <person name="Matsunaga S."/>
            <person name="Kalinowski J."/>
            <person name="Takeyama H."/>
            <person name="Piel J."/>
        </authorList>
    </citation>
    <scope>NUCLEOTIDE SEQUENCE [LARGE SCALE GENOMIC DNA]</scope>
    <source>
        <strain evidence="2">TSY2</strain>
    </source>
</reference>
<organism evidence="1 2">
    <name type="scientific">Candidatus Entotheonella gemina</name>
    <dbReference type="NCBI Taxonomy" id="1429439"/>
    <lineage>
        <taxon>Bacteria</taxon>
        <taxon>Pseudomonadati</taxon>
        <taxon>Nitrospinota/Tectimicrobiota group</taxon>
        <taxon>Candidatus Tectimicrobiota</taxon>
        <taxon>Candidatus Entotheonellia</taxon>
        <taxon>Candidatus Entotheonellales</taxon>
        <taxon>Candidatus Entotheonellaceae</taxon>
        <taxon>Candidatus Entotheonella</taxon>
    </lineage>
</organism>
<sequence>MIYHGAYGAPYEGRGNVELLEAAAMEKPLPPGMPEAKA</sequence>
<evidence type="ECO:0000313" key="1">
    <source>
        <dbReference type="EMBL" id="ETX01421.1"/>
    </source>
</evidence>
<dbReference type="EMBL" id="AZHX01001621">
    <property type="protein sequence ID" value="ETX01421.1"/>
    <property type="molecule type" value="Genomic_DNA"/>
</dbReference>
<proteinExistence type="predicted"/>
<evidence type="ECO:0000313" key="2">
    <source>
        <dbReference type="Proteomes" id="UP000019140"/>
    </source>
</evidence>
<name>W4LUQ1_9BACT</name>
<gene>
    <name evidence="1" type="ORF">ETSY2_37235</name>
</gene>
<dbReference type="HOGENOM" id="CLU_3326057_0_0_7"/>
<accession>W4LUQ1</accession>
<dbReference type="Proteomes" id="UP000019140">
    <property type="component" value="Unassembled WGS sequence"/>
</dbReference>
<protein>
    <submittedName>
        <fullName evidence="1">Uncharacterized protein</fullName>
    </submittedName>
</protein>
<keyword evidence="2" id="KW-1185">Reference proteome</keyword>
<comment type="caution">
    <text evidence="1">The sequence shown here is derived from an EMBL/GenBank/DDBJ whole genome shotgun (WGS) entry which is preliminary data.</text>
</comment>